<dbReference type="GO" id="GO:0032040">
    <property type="term" value="C:small-subunit processome"/>
    <property type="evidence" value="ECO:0007669"/>
    <property type="project" value="TreeGrafter"/>
</dbReference>
<dbReference type="GO" id="GO:0006364">
    <property type="term" value="P:rRNA processing"/>
    <property type="evidence" value="ECO:0007669"/>
    <property type="project" value="UniProtKB-KW"/>
</dbReference>
<dbReference type="VEuPathDB" id="VectorBase:LLOJ006791"/>
<evidence type="ECO:0000256" key="2">
    <source>
        <dbReference type="ARBA" id="ARBA00022517"/>
    </source>
</evidence>
<evidence type="ECO:0000256" key="3">
    <source>
        <dbReference type="ARBA" id="ARBA00022552"/>
    </source>
</evidence>
<feature type="domain" description="S1 motif" evidence="9">
    <location>
        <begin position="789"/>
        <end position="850"/>
    </location>
</feature>
<dbReference type="FunFam" id="2.40.50.140:FF:000196">
    <property type="entry name" value="rRNA biogenesis protein RRP5"/>
    <property type="match status" value="1"/>
</dbReference>
<evidence type="ECO:0000256" key="5">
    <source>
        <dbReference type="ARBA" id="ARBA00023242"/>
    </source>
</evidence>
<dbReference type="InterPro" id="IPR003107">
    <property type="entry name" value="HAT"/>
</dbReference>
<dbReference type="Gene3D" id="1.25.40.10">
    <property type="entry name" value="Tetratricopeptide repeat domain"/>
    <property type="match status" value="2"/>
</dbReference>
<keyword evidence="2" id="KW-0690">Ribosome biogenesis</keyword>
<dbReference type="VEuPathDB" id="VectorBase:LLONM1_008821"/>
<organism evidence="11 12">
    <name type="scientific">Lutzomyia longipalpis</name>
    <name type="common">Sand fly</name>
    <dbReference type="NCBI Taxonomy" id="7200"/>
    <lineage>
        <taxon>Eukaryota</taxon>
        <taxon>Metazoa</taxon>
        <taxon>Ecdysozoa</taxon>
        <taxon>Arthropoda</taxon>
        <taxon>Hexapoda</taxon>
        <taxon>Insecta</taxon>
        <taxon>Pterygota</taxon>
        <taxon>Neoptera</taxon>
        <taxon>Endopterygota</taxon>
        <taxon>Diptera</taxon>
        <taxon>Nematocera</taxon>
        <taxon>Psychodoidea</taxon>
        <taxon>Psychodidae</taxon>
        <taxon>Lutzomyia</taxon>
        <taxon>Lutzomyia</taxon>
    </lineage>
</organism>
<dbReference type="SUPFAM" id="SSF50249">
    <property type="entry name" value="Nucleic acid-binding proteins"/>
    <property type="match status" value="3"/>
</dbReference>
<accession>A0A1B0GJY3</accession>
<evidence type="ECO:0000313" key="12">
    <source>
        <dbReference type="Proteomes" id="UP000092461"/>
    </source>
</evidence>
<evidence type="ECO:0000259" key="9">
    <source>
        <dbReference type="PROSITE" id="PS50126"/>
    </source>
</evidence>
<name>A0A1B0GJY3_LUTLO</name>
<feature type="compositionally biased region" description="Basic and acidic residues" evidence="8">
    <location>
        <begin position="48"/>
        <end position="57"/>
    </location>
</feature>
<dbReference type="EMBL" id="GITU01007409">
    <property type="protein sequence ID" value="MBC1176112.1"/>
    <property type="molecule type" value="Transcribed_RNA"/>
</dbReference>
<feature type="compositionally biased region" description="Basic residues" evidence="8">
    <location>
        <begin position="36"/>
        <end position="47"/>
    </location>
</feature>
<dbReference type="GO" id="GO:0003723">
    <property type="term" value="F:RNA binding"/>
    <property type="evidence" value="ECO:0007669"/>
    <property type="project" value="TreeGrafter"/>
</dbReference>
<dbReference type="PANTHER" id="PTHR23270:SF10">
    <property type="entry name" value="PROTEIN RRP5 HOMOLOG"/>
    <property type="match status" value="1"/>
</dbReference>
<dbReference type="PANTHER" id="PTHR23270">
    <property type="entry name" value="PROGRAMMED CELL DEATH PROTEIN 11 PRE-RRNA PROCESSING PROTEIN RRP5"/>
    <property type="match status" value="1"/>
</dbReference>
<dbReference type="Proteomes" id="UP000092461">
    <property type="component" value="Unassembled WGS sequence"/>
</dbReference>
<evidence type="ECO:0000313" key="11">
    <source>
        <dbReference type="EnsemblMetazoa" id="LLOJ006791-PA"/>
    </source>
</evidence>
<feature type="compositionally biased region" description="Acidic residues" evidence="8">
    <location>
        <begin position="977"/>
        <end position="986"/>
    </location>
</feature>
<dbReference type="PROSITE" id="PS50005">
    <property type="entry name" value="TPR"/>
    <property type="match status" value="1"/>
</dbReference>
<comment type="subcellular location">
    <subcellularLocation>
        <location evidence="1">Nucleus</location>
        <location evidence="1">Nucleolus</location>
    </subcellularLocation>
</comment>
<keyword evidence="7" id="KW-0802">TPR repeat</keyword>
<evidence type="ECO:0000256" key="4">
    <source>
        <dbReference type="ARBA" id="ARBA00022737"/>
    </source>
</evidence>
<feature type="compositionally biased region" description="Basic and acidic residues" evidence="8">
    <location>
        <begin position="951"/>
        <end position="976"/>
    </location>
</feature>
<dbReference type="InterPro" id="IPR045209">
    <property type="entry name" value="Rrp5"/>
</dbReference>
<feature type="compositionally biased region" description="Polar residues" evidence="8">
    <location>
        <begin position="995"/>
        <end position="1006"/>
    </location>
</feature>
<reference evidence="11" key="3">
    <citation type="submission" date="2020-05" db="UniProtKB">
        <authorList>
            <consortium name="EnsemblMetazoa"/>
        </authorList>
    </citation>
    <scope>IDENTIFICATION</scope>
    <source>
        <strain evidence="11">Jacobina</strain>
    </source>
</reference>
<keyword evidence="12" id="KW-1185">Reference proteome</keyword>
<evidence type="ECO:0000256" key="1">
    <source>
        <dbReference type="ARBA" id="ARBA00004604"/>
    </source>
</evidence>
<dbReference type="PROSITE" id="PS50126">
    <property type="entry name" value="S1"/>
    <property type="match status" value="5"/>
</dbReference>
<feature type="domain" description="S1 motif" evidence="9">
    <location>
        <begin position="76"/>
        <end position="163"/>
    </location>
</feature>
<feature type="domain" description="S1 motif" evidence="9">
    <location>
        <begin position="514"/>
        <end position="584"/>
    </location>
</feature>
<dbReference type="InterPro" id="IPR011990">
    <property type="entry name" value="TPR-like_helical_dom_sf"/>
</dbReference>
<dbReference type="SMART" id="SM00316">
    <property type="entry name" value="S1"/>
    <property type="match status" value="7"/>
</dbReference>
<feature type="region of interest" description="Disordered" evidence="8">
    <location>
        <begin position="36"/>
        <end position="57"/>
    </location>
</feature>
<dbReference type="EnsemblMetazoa" id="LLOJ006791-RA">
    <property type="protein sequence ID" value="LLOJ006791-PA"/>
    <property type="gene ID" value="LLOJ006791"/>
</dbReference>
<keyword evidence="5" id="KW-0539">Nucleus</keyword>
<sequence length="1331" mass="150688">MVFVEKTFPRGGEIKRKKVNAGDGSKQQFGAISKKTFVKKKHKKSDKKKNESGVAKEESLESRKAELISSRTIAEGMLLMGYIKSILQTDLYVSLPGRLQGRVSINSISSPYTNALENVVQGEGECKTLVELFDIGQEVYVKVMEISKGKTKGDTKRIELSLNPKDLHSDVHHAKLQKGLIMSGAIESVEDHGYIVDLGIANVRAFLPTKGTSHGKYSVGELIMCTLHKVTTNSSVTTVQLKECTKEKVLSSEEDIQLDHVFPTLTVKFIIVDCVKNGLMGKILDGTYTAYINQTHLGQGKRVEDFEIGSEIEAKVLYVMPLTKFVYLTLNSFVTLEHRIPYGVIMKNVEILGKSQSGILLKLSDSAKGLITYSHMRVGIHTNVDEDELSKKYTQPKLSILRVMDYNPVDDVYICTDKQSLINEKYFCLEDAKIGDFVQVKITKKVPSKGFAVSFGQLQGFIYQAHLSKMVSKQNVGSKVRGRVLFIDEQYKKVVFTTRPEYLKENAAIICERGDILPGKSYIGMIHDVTTKKILVQFFNRILGAVIKGSDLVNRSYYESMKAGQIVKVTVTSANDRFINLTFDRGTNEDSVKYGKVFNSKIVGSYTSGIEVEAENSKSNTWISNHYVTETPQLAQILSSCLDSGEVRVVKLSDDIYSLRDVSHFCKFKMSSWKSLSPGMILRGFVKCINHDCLEVHLPLRDATKTTKIFYPMILKNYQEGDEEGIFHPEQIIHVKVLSKDMKTGIISCSALLSQVWNGNVKASVKILTNFFKDLDTIYAKLSPKYKTGDKVSAKVEEIREESVSVKIGGTKQMGIIPRHLLDGEPTVGEKLQCIVLWVSPEGLIHLSNKSSHMEMRGNKDHPPFSHIKQAGEIILKTDHFFLVLLESNHVVYVPLKLHYNDFCPVLADRKGQCEVILLNDRAERVIAIFKDIYEECRNINEITEGRKRKQESISESEKDELPSKRIKAEEKMEVSDKEDDDDDAVDENRETAPTAGSSNFWNTDFSWLPSAVKSESEDDSEGSDAETPAKKKKLTASERLEHAKSEEARIREREENLADGISDPQNTDDFERLVLTTPNNSLIWIKYMVYYLQATEVEKARGVARRAIKSISYREEVELTNMWVALLNLELRFGTRDSFEGVLSEAMEVNDQFRIMMKTIEMLADVRKIEELRAKVAVAVKKFRDNPEMWTKVGAAYFTVGLINDAKQLMHRAIGALPQRDHIAVISSFAKLHNKFDEKETAHALLEQIVTSYPKRVDIWSMYVDMLTKDSRHDLARQILDRAILQKLPLKKMRSLFKKYQDFEEKFGNEQSVEKIKSMAEEFVQNYIKT</sequence>
<dbReference type="EMBL" id="AJWK01022440">
    <property type="status" value="NOT_ANNOTATED_CDS"/>
    <property type="molecule type" value="Genomic_DNA"/>
</dbReference>
<reference evidence="12" key="1">
    <citation type="submission" date="2012-05" db="EMBL/GenBank/DDBJ databases">
        <title>Whole Genome Assembly of Lutzomyia longipalpis.</title>
        <authorList>
            <person name="Richards S."/>
            <person name="Qu C."/>
            <person name="Dillon R."/>
            <person name="Worley K."/>
            <person name="Scherer S."/>
            <person name="Batterton M."/>
            <person name="Taylor A."/>
            <person name="Hawes A."/>
            <person name="Hernandez B."/>
            <person name="Kovar C."/>
            <person name="Mandapat C."/>
            <person name="Pham C."/>
            <person name="Qu C."/>
            <person name="Jing C."/>
            <person name="Bess C."/>
            <person name="Bandaranaike D."/>
            <person name="Ngo D."/>
            <person name="Ongeri F."/>
            <person name="Arias F."/>
            <person name="Lara F."/>
            <person name="Weissenberger G."/>
            <person name="Kamau G."/>
            <person name="Han H."/>
            <person name="Shen H."/>
            <person name="Dinh H."/>
            <person name="Khalil I."/>
            <person name="Jones J."/>
            <person name="Shafer J."/>
            <person name="Jayaseelan J."/>
            <person name="Quiroz J."/>
            <person name="Blankenburg K."/>
            <person name="Nguyen L."/>
            <person name="Jackson L."/>
            <person name="Francisco L."/>
            <person name="Tang L.-Y."/>
            <person name="Pu L.-L."/>
            <person name="Perales L."/>
            <person name="Lorensuhewa L."/>
            <person name="Munidasa M."/>
            <person name="Coyle M."/>
            <person name="Taylor M."/>
            <person name="Puazo M."/>
            <person name="Firestine M."/>
            <person name="Scheel M."/>
            <person name="Javaid M."/>
            <person name="Wang M."/>
            <person name="Li M."/>
            <person name="Tabassum N."/>
            <person name="Saada N."/>
            <person name="Osuji N."/>
            <person name="Aqrawi P."/>
            <person name="Fu Q."/>
            <person name="Thornton R."/>
            <person name="Raj R."/>
            <person name="Goodspeed R."/>
            <person name="Mata R."/>
            <person name="Najjar R."/>
            <person name="Gubbala S."/>
            <person name="Lee S."/>
            <person name="Denson S."/>
            <person name="Patil S."/>
            <person name="Macmil S."/>
            <person name="Qi S."/>
            <person name="Matskevitch T."/>
            <person name="Palculict T."/>
            <person name="Mathew T."/>
            <person name="Vee V."/>
            <person name="Velamala V."/>
            <person name="Korchina V."/>
            <person name="Cai W."/>
            <person name="Liu W."/>
            <person name="Dai W."/>
            <person name="Zou X."/>
            <person name="Zhu Y."/>
            <person name="Zhang Y."/>
            <person name="Wu Y.-Q."/>
            <person name="Xin Y."/>
            <person name="Nazarath L."/>
            <person name="Kovar C."/>
            <person name="Han Y."/>
            <person name="Muzny D."/>
            <person name="Gibbs R."/>
        </authorList>
    </citation>
    <scope>NUCLEOTIDE SEQUENCE [LARGE SCALE GENOMIC DNA]</scope>
    <source>
        <strain evidence="12">Jacobina</strain>
    </source>
</reference>
<dbReference type="InterPro" id="IPR019734">
    <property type="entry name" value="TPR_rpt"/>
</dbReference>
<dbReference type="Pfam" id="PF23231">
    <property type="entry name" value="HAT_Syf1_CNRKL1_C"/>
    <property type="match status" value="1"/>
</dbReference>
<keyword evidence="4" id="KW-0677">Repeat</keyword>
<dbReference type="InterPro" id="IPR048059">
    <property type="entry name" value="Rrp5_S1_rpt_hs1_sc1"/>
</dbReference>
<dbReference type="InterPro" id="IPR012340">
    <property type="entry name" value="NA-bd_OB-fold"/>
</dbReference>
<keyword evidence="3" id="KW-0698">rRNA processing</keyword>
<protein>
    <recommendedName>
        <fullName evidence="6">rRNA biogenesis protein RRP5</fullName>
    </recommendedName>
</protein>
<proteinExistence type="predicted"/>
<feature type="compositionally biased region" description="Basic and acidic residues" evidence="8">
    <location>
        <begin position="1036"/>
        <end position="1057"/>
    </location>
</feature>
<evidence type="ECO:0000313" key="10">
    <source>
        <dbReference type="EMBL" id="MBC1176112.1"/>
    </source>
</evidence>
<reference evidence="10" key="2">
    <citation type="journal article" date="2020" name="BMC">
        <title>Leishmania infection induces a limited differential gene expression in the sand fly midgut.</title>
        <authorList>
            <person name="Coutinho-Abreu I.V."/>
            <person name="Serafim T.D."/>
            <person name="Meneses C."/>
            <person name="Kamhawi S."/>
            <person name="Oliveira F."/>
            <person name="Valenzuela J.G."/>
        </authorList>
    </citation>
    <scope>NUCLEOTIDE SEQUENCE</scope>
    <source>
        <strain evidence="10">Jacobina</strain>
        <tissue evidence="10">Midgut</tissue>
    </source>
</reference>
<dbReference type="Gene3D" id="2.40.50.140">
    <property type="entry name" value="Nucleic acid-binding proteins"/>
    <property type="match status" value="3"/>
</dbReference>
<evidence type="ECO:0000256" key="8">
    <source>
        <dbReference type="SAM" id="MobiDB-lite"/>
    </source>
</evidence>
<feature type="region of interest" description="Disordered" evidence="8">
    <location>
        <begin position="946"/>
        <end position="1065"/>
    </location>
</feature>
<feature type="domain" description="S1 motif" evidence="9">
    <location>
        <begin position="435"/>
        <end position="499"/>
    </location>
</feature>
<dbReference type="InterPro" id="IPR055430">
    <property type="entry name" value="HAT_Syf1_CNRKL1_C"/>
</dbReference>
<dbReference type="SUPFAM" id="SSF48452">
    <property type="entry name" value="TPR-like"/>
    <property type="match status" value="2"/>
</dbReference>
<evidence type="ECO:0000256" key="7">
    <source>
        <dbReference type="PROSITE-ProRule" id="PRU00339"/>
    </source>
</evidence>
<feature type="repeat" description="TPR" evidence="7">
    <location>
        <begin position="1188"/>
        <end position="1221"/>
    </location>
</feature>
<dbReference type="CDD" id="cd05693">
    <property type="entry name" value="S1_Rrp5_repeat_hs1_sc1"/>
    <property type="match status" value="1"/>
</dbReference>
<evidence type="ECO:0000256" key="6">
    <source>
        <dbReference type="ARBA" id="ARBA00073619"/>
    </source>
</evidence>
<dbReference type="InterPro" id="IPR003029">
    <property type="entry name" value="S1_domain"/>
</dbReference>
<dbReference type="SMART" id="SM00386">
    <property type="entry name" value="HAT"/>
    <property type="match status" value="3"/>
</dbReference>
<feature type="domain" description="S1 motif" evidence="9">
    <location>
        <begin position="179"/>
        <end position="242"/>
    </location>
</feature>